<proteinExistence type="predicted"/>
<reference evidence="1 2" key="1">
    <citation type="submission" date="2020-12" db="EMBL/GenBank/DDBJ databases">
        <title>Salegentibacter orientalis sp. nov., isolated from costal sediment.</title>
        <authorList>
            <person name="Lian F.-B."/>
        </authorList>
    </citation>
    <scope>NUCLEOTIDE SEQUENCE [LARGE SCALE GENOMIC DNA]</scope>
    <source>
        <strain evidence="1 2">F60176</strain>
    </source>
</reference>
<evidence type="ECO:0000313" key="1">
    <source>
        <dbReference type="EMBL" id="MBI6119312.1"/>
    </source>
</evidence>
<keyword evidence="2" id="KW-1185">Reference proteome</keyword>
<accession>A0ABS0TEB7</accession>
<dbReference type="Proteomes" id="UP000635665">
    <property type="component" value="Unassembled WGS sequence"/>
</dbReference>
<organism evidence="1 2">
    <name type="scientific">Salegentibacter maritimus</name>
    <dbReference type="NCBI Taxonomy" id="2794347"/>
    <lineage>
        <taxon>Bacteria</taxon>
        <taxon>Pseudomonadati</taxon>
        <taxon>Bacteroidota</taxon>
        <taxon>Flavobacteriia</taxon>
        <taxon>Flavobacteriales</taxon>
        <taxon>Flavobacteriaceae</taxon>
        <taxon>Salegentibacter</taxon>
    </lineage>
</organism>
<dbReference type="EMBL" id="JAEHNY010000003">
    <property type="protein sequence ID" value="MBI6119312.1"/>
    <property type="molecule type" value="Genomic_DNA"/>
</dbReference>
<comment type="caution">
    <text evidence="1">The sequence shown here is derived from an EMBL/GenBank/DDBJ whole genome shotgun (WGS) entry which is preliminary data.</text>
</comment>
<protein>
    <submittedName>
        <fullName evidence="1">Uncharacterized protein</fullName>
    </submittedName>
</protein>
<sequence>MQHSKDFLEREIQKLSLLLNSLLNELSGIKPEEQDKTLEEINTALKAEFRISIKDISNLDQAELITKLKKIHHTNLDKMVELYYLMIQNSEESRFQKLLSKPKTIDNIIFLLDYAEKQSSIFSYERMNLKTALRELKA</sequence>
<evidence type="ECO:0000313" key="2">
    <source>
        <dbReference type="Proteomes" id="UP000635665"/>
    </source>
</evidence>
<name>A0ABS0TEB7_9FLAO</name>
<gene>
    <name evidence="1" type="ORF">I6U50_04660</name>
</gene>
<dbReference type="RefSeq" id="WP_198638017.1">
    <property type="nucleotide sequence ID" value="NZ_JAEHNY010000003.1"/>
</dbReference>